<evidence type="ECO:0000313" key="3">
    <source>
        <dbReference type="Proteomes" id="UP001480595"/>
    </source>
</evidence>
<feature type="domain" description="Heterokaryon incompatibility" evidence="1">
    <location>
        <begin position="37"/>
        <end position="102"/>
    </location>
</feature>
<evidence type="ECO:0000259" key="1">
    <source>
        <dbReference type="Pfam" id="PF06985"/>
    </source>
</evidence>
<dbReference type="GeneID" id="92092559"/>
<reference evidence="2 3" key="1">
    <citation type="submission" date="2023-01" db="EMBL/GenBank/DDBJ databases">
        <title>Analysis of 21 Apiospora genomes using comparative genomics revels a genus with tremendous synthesis potential of carbohydrate active enzymes and secondary metabolites.</title>
        <authorList>
            <person name="Sorensen T."/>
        </authorList>
    </citation>
    <scope>NUCLEOTIDE SEQUENCE [LARGE SCALE GENOMIC DNA]</scope>
    <source>
        <strain evidence="2 3">CBS 135458</strain>
    </source>
</reference>
<dbReference type="InterPro" id="IPR052895">
    <property type="entry name" value="HetReg/Transcr_Mod"/>
</dbReference>
<dbReference type="RefSeq" id="XP_066714983.1">
    <property type="nucleotide sequence ID" value="XM_066859496.1"/>
</dbReference>
<gene>
    <name evidence="2" type="ORF">PG994_008087</name>
</gene>
<sequence>MTSASLLPYRYRPLADYASTRIIELQPSESGHNQPEYESISYTWGDMLLTEELIVDDAFLLMITVNLRDALLRFRRHSRVRLLWADAVCINQHDDGDKTTKSPLCRGFTAVPPSFWSGWEVVLNLDVLFCCGPVKVPCTRIVQALRFTKNESRWSVIPSTIRDLWMLRSFDGKASPRFDTVRLLQDLSSAQCSNDRDKVWALSALANDLKIGKGYRLKKFGVAVLDVEYSMGATELYLELAMTVMEMRSESKGLLLVYAGIRSDGQPSSEGLPSWVPDWRLPAIQIPYITSGQEKELHFLNNFDLSSKARSRHMPRQYRDGLNQTSEGCMACEPSQRNDIKLGFKDGARLMPVSWVGEPFPKTPTHFSVAAWVRRSIQDLVFHMQDTLFEGETYEASALHGRAVYLLGHVLATAFNFNGREVEKLQHWYGRISSRHQESNSEVLRNIPEVHFPDHNFLSNRCIFFCKLHPHGFVADIASLFRKPKPKHLVFGVGPDHVKALDFAVIERLAFLWRHNDLDFPDTNLSREPFGDRTRASIWTRKSLIFRGLVPHCHSCHQSKDRHMVVGDILLFSTWHVWDEHFSTKVNSIPPLSLNIG</sequence>
<dbReference type="PANTHER" id="PTHR24148">
    <property type="entry name" value="ANKYRIN REPEAT DOMAIN-CONTAINING PROTEIN 39 HOMOLOG-RELATED"/>
    <property type="match status" value="1"/>
</dbReference>
<comment type="caution">
    <text evidence="2">The sequence shown here is derived from an EMBL/GenBank/DDBJ whole genome shotgun (WGS) entry which is preliminary data.</text>
</comment>
<organism evidence="2 3">
    <name type="scientific">Apiospora phragmitis</name>
    <dbReference type="NCBI Taxonomy" id="2905665"/>
    <lineage>
        <taxon>Eukaryota</taxon>
        <taxon>Fungi</taxon>
        <taxon>Dikarya</taxon>
        <taxon>Ascomycota</taxon>
        <taxon>Pezizomycotina</taxon>
        <taxon>Sordariomycetes</taxon>
        <taxon>Xylariomycetidae</taxon>
        <taxon>Amphisphaeriales</taxon>
        <taxon>Apiosporaceae</taxon>
        <taxon>Apiospora</taxon>
    </lineage>
</organism>
<protein>
    <submittedName>
        <fullName evidence="2">HET-domain-containing protein</fullName>
    </submittedName>
</protein>
<evidence type="ECO:0000313" key="2">
    <source>
        <dbReference type="EMBL" id="KAK8061721.1"/>
    </source>
</evidence>
<dbReference type="PANTHER" id="PTHR24148:SF64">
    <property type="entry name" value="HETEROKARYON INCOMPATIBILITY DOMAIN-CONTAINING PROTEIN"/>
    <property type="match status" value="1"/>
</dbReference>
<dbReference type="Proteomes" id="UP001480595">
    <property type="component" value="Unassembled WGS sequence"/>
</dbReference>
<keyword evidence="3" id="KW-1185">Reference proteome</keyword>
<dbReference type="InterPro" id="IPR010730">
    <property type="entry name" value="HET"/>
</dbReference>
<proteinExistence type="predicted"/>
<name>A0ABR1US18_9PEZI</name>
<accession>A0ABR1US18</accession>
<dbReference type="EMBL" id="JAQQWL010000008">
    <property type="protein sequence ID" value="KAK8061721.1"/>
    <property type="molecule type" value="Genomic_DNA"/>
</dbReference>
<dbReference type="Pfam" id="PF06985">
    <property type="entry name" value="HET"/>
    <property type="match status" value="1"/>
</dbReference>